<gene>
    <name evidence="6" type="ORF">CM19_05510</name>
</gene>
<dbReference type="EMBL" id="JFZT01000039">
    <property type="protein sequence ID" value="EZQ06830.1"/>
    <property type="molecule type" value="Genomic_DNA"/>
</dbReference>
<dbReference type="NCBIfam" id="NF006416">
    <property type="entry name" value="PRK08664.1"/>
    <property type="match status" value="1"/>
</dbReference>
<feature type="active site" description="Acyl-thioester intermediate" evidence="4">
    <location>
        <position position="150"/>
    </location>
</feature>
<dbReference type="OrthoDB" id="38238at2157"/>
<dbReference type="GO" id="GO:0009088">
    <property type="term" value="P:threonine biosynthetic process"/>
    <property type="evidence" value="ECO:0007669"/>
    <property type="project" value="TreeGrafter"/>
</dbReference>
<dbReference type="RefSeq" id="WP_048099363.1">
    <property type="nucleotide sequence ID" value="NZ_JFZT01000039.1"/>
</dbReference>
<dbReference type="Gene3D" id="3.40.50.720">
    <property type="entry name" value="NAD(P)-binding Rossmann-like Domain"/>
    <property type="match status" value="1"/>
</dbReference>
<dbReference type="InterPro" id="IPR036291">
    <property type="entry name" value="NAD(P)-bd_dom_sf"/>
</dbReference>
<keyword evidence="7" id="KW-1185">Reference proteome</keyword>
<feature type="active site" description="Proton acceptor" evidence="4">
    <location>
        <position position="243"/>
    </location>
</feature>
<keyword evidence="3" id="KW-0560">Oxidoreductase</keyword>
<evidence type="ECO:0000256" key="4">
    <source>
        <dbReference type="PIRSR" id="PIRSR000148-1"/>
    </source>
</evidence>
<evidence type="ECO:0000256" key="2">
    <source>
        <dbReference type="ARBA" id="ARBA00022857"/>
    </source>
</evidence>
<evidence type="ECO:0000313" key="6">
    <source>
        <dbReference type="EMBL" id="EZQ06830.1"/>
    </source>
</evidence>
<dbReference type="GO" id="GO:0051287">
    <property type="term" value="F:NAD binding"/>
    <property type="evidence" value="ECO:0007669"/>
    <property type="project" value="InterPro"/>
</dbReference>
<evidence type="ECO:0000256" key="3">
    <source>
        <dbReference type="ARBA" id="ARBA00023002"/>
    </source>
</evidence>
<dbReference type="InterPro" id="IPR005676">
    <property type="entry name" value="Asp_semi-ald_DH_pep-lack"/>
</dbReference>
<proteinExistence type="inferred from homology"/>
<feature type="domain" description="Semialdehyde dehydrogenase NAD-binding" evidence="5">
    <location>
        <begin position="5"/>
        <end position="131"/>
    </location>
</feature>
<dbReference type="SUPFAM" id="SSF55347">
    <property type="entry name" value="Glyceraldehyde-3-phosphate dehydrogenase-like, C-terminal domain"/>
    <property type="match status" value="1"/>
</dbReference>
<comment type="caution">
    <text evidence="6">The sequence shown here is derived from an EMBL/GenBank/DDBJ whole genome shotgun (WGS) entry which is preliminary data.</text>
</comment>
<dbReference type="SUPFAM" id="SSF51735">
    <property type="entry name" value="NAD(P)-binding Rossmann-fold domains"/>
    <property type="match status" value="1"/>
</dbReference>
<dbReference type="Pfam" id="PF02774">
    <property type="entry name" value="Semialdhyde_dhC"/>
    <property type="match status" value="1"/>
</dbReference>
<dbReference type="STRING" id="1160895.CM19_05510"/>
<dbReference type="NCBIfam" id="TIGR00978">
    <property type="entry name" value="asd_EA"/>
    <property type="match status" value="1"/>
</dbReference>
<dbReference type="GO" id="GO:0009086">
    <property type="term" value="P:methionine biosynthetic process"/>
    <property type="evidence" value="ECO:0007669"/>
    <property type="project" value="UniProtKB-ARBA"/>
</dbReference>
<organism evidence="6 7">
    <name type="scientific">Candidatus Acidianus copahuensis</name>
    <dbReference type="NCBI Taxonomy" id="1160895"/>
    <lineage>
        <taxon>Archaea</taxon>
        <taxon>Thermoproteota</taxon>
        <taxon>Thermoprotei</taxon>
        <taxon>Sulfolobales</taxon>
        <taxon>Sulfolobaceae</taxon>
        <taxon>Acidianus</taxon>
    </lineage>
</organism>
<dbReference type="Proteomes" id="UP000024332">
    <property type="component" value="Unassembled WGS sequence"/>
</dbReference>
<dbReference type="GO" id="GO:0050661">
    <property type="term" value="F:NADP binding"/>
    <property type="evidence" value="ECO:0007669"/>
    <property type="project" value="InterPro"/>
</dbReference>
<evidence type="ECO:0000256" key="1">
    <source>
        <dbReference type="ARBA" id="ARBA00010584"/>
    </source>
</evidence>
<dbReference type="InterPro" id="IPR000534">
    <property type="entry name" value="Semialdehyde_DH_NAD-bd"/>
</dbReference>
<dbReference type="AlphaFoldDB" id="A0A031LQ31"/>
<dbReference type="GO" id="GO:0004073">
    <property type="term" value="F:aspartate-semialdehyde dehydrogenase activity"/>
    <property type="evidence" value="ECO:0007669"/>
    <property type="project" value="UniProtKB-ARBA"/>
</dbReference>
<dbReference type="Pfam" id="PF01118">
    <property type="entry name" value="Semialdhyde_dh"/>
    <property type="match status" value="1"/>
</dbReference>
<dbReference type="Gene3D" id="3.30.360.10">
    <property type="entry name" value="Dihydrodipicolinate Reductase, domain 2"/>
    <property type="match status" value="1"/>
</dbReference>
<dbReference type="CDD" id="cd02315">
    <property type="entry name" value="ScASADH_like_N"/>
    <property type="match status" value="1"/>
</dbReference>
<dbReference type="PANTHER" id="PTHR46718">
    <property type="entry name" value="ASPARTATE-SEMIALDEHYDE DEHYDROGENASE"/>
    <property type="match status" value="1"/>
</dbReference>
<dbReference type="InterPro" id="IPR051823">
    <property type="entry name" value="ASADH-related"/>
</dbReference>
<evidence type="ECO:0000259" key="5">
    <source>
        <dbReference type="SMART" id="SM00859"/>
    </source>
</evidence>
<keyword evidence="2" id="KW-0521">NADP</keyword>
<dbReference type="CDD" id="cd18130">
    <property type="entry name" value="ASADH_C_arch_fung_like"/>
    <property type="match status" value="1"/>
</dbReference>
<name>A0A031LQ31_9CREN</name>
<evidence type="ECO:0000313" key="7">
    <source>
        <dbReference type="Proteomes" id="UP000024332"/>
    </source>
</evidence>
<sequence>MDRLKVSLLGSTGMVGQKMVRMLSSHPFLELVKISASPSKVGKTYEESVRWVEGGEIPESVREMKMVSTNPEDHKDVDVILSALPNELAEEIELNLVRSGKIVVSNASPYRMDPEIPLINPEVNWEHLELVKKQQEKRSWRGLLIKNPNCTASILSMPMKPLLSLVSSKKMIITTLQAVSGAGYNGLSFMAAVNNIIPYIKGEEDKIPKELRKMLGSLKGEVIEQAKVDARVTSVRVPVKVGHMGIINVITEEVDIDEIKRKLQDFRSFPQERNLPTAPKRPIIVTKDESKPQPEFDLKGNEMATFVGRISYENDVLRLVVLGDNLVRGAAGITILTVEVMRELGYV</sequence>
<protein>
    <submittedName>
        <fullName evidence="6">Aspartate-semialdehyde dehydrogenase</fullName>
    </submittedName>
</protein>
<dbReference type="InterPro" id="IPR012280">
    <property type="entry name" value="Semialdhyde_DH_dimer_dom"/>
</dbReference>
<dbReference type="GO" id="GO:0046983">
    <property type="term" value="F:protein dimerization activity"/>
    <property type="evidence" value="ECO:0007669"/>
    <property type="project" value="InterPro"/>
</dbReference>
<comment type="similarity">
    <text evidence="1">Belongs to the aspartate-semialdehyde dehydrogenase family.</text>
</comment>
<dbReference type="SMART" id="SM00859">
    <property type="entry name" value="Semialdhyde_dh"/>
    <property type="match status" value="1"/>
</dbReference>
<accession>A0A031LQ31</accession>
<reference evidence="6 7" key="1">
    <citation type="submission" date="2014-03" db="EMBL/GenBank/DDBJ databases">
        <title>Draft genome sequence of the novel thermoacidophilic archaea Acidianus copahuensis ALE1 strain, isolated from Copahue volcanic area in Neuquen Argentina.</title>
        <authorList>
            <person name="Urbieta M.S."/>
            <person name="Rascovan N."/>
            <person name="Castro C."/>
            <person name="Revale S."/>
            <person name="Giaveno M.A."/>
            <person name="Vazquez M.P."/>
            <person name="Donati E.R."/>
        </authorList>
    </citation>
    <scope>NUCLEOTIDE SEQUENCE [LARGE SCALE GENOMIC DNA]</scope>
    <source>
        <strain evidence="6 7">ALE1</strain>
    </source>
</reference>
<dbReference type="PANTHER" id="PTHR46718:SF1">
    <property type="entry name" value="ASPARTATE-SEMIALDEHYDE DEHYDROGENASE"/>
    <property type="match status" value="1"/>
</dbReference>
<dbReference type="PIRSF" id="PIRSF000148">
    <property type="entry name" value="ASA_dh"/>
    <property type="match status" value="1"/>
</dbReference>